<organism evidence="1 2">
    <name type="scientific">Eretmocerus hayati</name>
    <dbReference type="NCBI Taxonomy" id="131215"/>
    <lineage>
        <taxon>Eukaryota</taxon>
        <taxon>Metazoa</taxon>
        <taxon>Ecdysozoa</taxon>
        <taxon>Arthropoda</taxon>
        <taxon>Hexapoda</taxon>
        <taxon>Insecta</taxon>
        <taxon>Pterygota</taxon>
        <taxon>Neoptera</taxon>
        <taxon>Endopterygota</taxon>
        <taxon>Hymenoptera</taxon>
        <taxon>Apocrita</taxon>
        <taxon>Proctotrupomorpha</taxon>
        <taxon>Chalcidoidea</taxon>
        <taxon>Aphelinidae</taxon>
        <taxon>Aphelininae</taxon>
        <taxon>Eretmocerus</taxon>
    </lineage>
</organism>
<reference evidence="1" key="1">
    <citation type="submission" date="2023-04" db="EMBL/GenBank/DDBJ databases">
        <title>A chromosome-level genome assembly of the parasitoid wasp Eretmocerus hayati.</title>
        <authorList>
            <person name="Zhong Y."/>
            <person name="Liu S."/>
            <person name="Liu Y."/>
        </authorList>
    </citation>
    <scope>NUCLEOTIDE SEQUENCE</scope>
    <source>
        <strain evidence="1">ZJU_SS_LIU_2023</strain>
    </source>
</reference>
<dbReference type="EMBL" id="CM056744">
    <property type="protein sequence ID" value="KAJ8668546.1"/>
    <property type="molecule type" value="Genomic_DNA"/>
</dbReference>
<keyword evidence="2" id="KW-1185">Reference proteome</keyword>
<gene>
    <name evidence="1" type="ORF">QAD02_010209</name>
</gene>
<sequence length="502" mass="58066">MCYLLLAVFLVSLILLSYCYLTWNFNYWKNQGVRSAPNTIPGFGNTLSVLTLKENLSTVCNRLYKSCLPETSMIGMYFMRTPLLVVRDPDLIRNVLVKDFKSFKNNALRLHDDYDPFMKKNPFFDRDESWKDSRSHLVRNMSQKKLKIYQSILDQVSSDFIEYLNQERRQSTAEDMELKDLFLRVTGEIVASTSLGIKGHSFESDHDLNNFHSTLLQLSQPSFLSGLTQMLRLNLPNIADIFHISLLPRKMSEFLQNIIEEVVRCRAEHNIVGEDFLQMVINDVKVCDPQTIADRVGAYFFDSFETSASIAAFACNQLSNHPDIQEKLRQEIKIVLKNCDSENLTYEALKDMVFLDQVISETIRLHPILGITIRDCTEDVTLHGSDGQKCVIKVGHLVCIPVDSLHRDQKYWEDPEKFNPDRFNEENKKKIVKFAYLPFSEGPRACAGKNYGTMIVKNIIVKMLMKYRILPSKKMSKPLEYNQMNFLTEAKDGLWVKVERII</sequence>
<evidence type="ECO:0000313" key="2">
    <source>
        <dbReference type="Proteomes" id="UP001239111"/>
    </source>
</evidence>
<dbReference type="Proteomes" id="UP001239111">
    <property type="component" value="Chromosome 4"/>
</dbReference>
<comment type="caution">
    <text evidence="1">The sequence shown here is derived from an EMBL/GenBank/DDBJ whole genome shotgun (WGS) entry which is preliminary data.</text>
</comment>
<name>A0ACC2ND04_9HYME</name>
<accession>A0ACC2ND04</accession>
<proteinExistence type="predicted"/>
<evidence type="ECO:0000313" key="1">
    <source>
        <dbReference type="EMBL" id="KAJ8668546.1"/>
    </source>
</evidence>
<protein>
    <submittedName>
        <fullName evidence="1">Uncharacterized protein</fullName>
    </submittedName>
</protein>